<proteinExistence type="predicted"/>
<evidence type="ECO:0000313" key="3">
    <source>
        <dbReference type="Proteomes" id="UP001149607"/>
    </source>
</evidence>
<dbReference type="GO" id="GO:0051536">
    <property type="term" value="F:iron-sulfur cluster binding"/>
    <property type="evidence" value="ECO:0007669"/>
    <property type="project" value="InterPro"/>
</dbReference>
<dbReference type="RefSeq" id="WP_274584100.1">
    <property type="nucleotide sequence ID" value="NZ_CP146598.1"/>
</dbReference>
<evidence type="ECO:0000313" key="1">
    <source>
        <dbReference type="EMBL" id="MDD9326753.1"/>
    </source>
</evidence>
<dbReference type="EMBL" id="JAPQFL010000001">
    <property type="protein sequence ID" value="MDD9326753.1"/>
    <property type="molecule type" value="Genomic_DNA"/>
</dbReference>
<accession>A0A9X4E794</accession>
<protein>
    <submittedName>
        <fullName evidence="1">Phage minor tail protein L</fullName>
    </submittedName>
</protein>
<dbReference type="EMBL" id="CP146598">
    <property type="protein sequence ID" value="WWY03175.1"/>
    <property type="molecule type" value="Genomic_DNA"/>
</dbReference>
<reference evidence="1" key="1">
    <citation type="submission" date="2022-10" db="EMBL/GenBank/DDBJ databases">
        <authorList>
            <person name="Boutroux M."/>
        </authorList>
    </citation>
    <scope>NUCLEOTIDE SEQUENCE</scope>
    <source>
        <strain evidence="1">51.81</strain>
    </source>
</reference>
<reference evidence="2" key="2">
    <citation type="submission" date="2024-02" db="EMBL/GenBank/DDBJ databases">
        <title>Neisseria leonii sp. nov.</title>
        <authorList>
            <person name="Boutroux M."/>
            <person name="Favre-Rochex S."/>
            <person name="Gorgette O."/>
            <person name="Touak G."/>
            <person name="Muhle E."/>
            <person name="Chesneau O."/>
            <person name="Clermont D."/>
            <person name="Rahi P."/>
        </authorList>
    </citation>
    <scope>NUCLEOTIDE SEQUENCE</scope>
    <source>
        <strain evidence="2">51.81</strain>
    </source>
</reference>
<dbReference type="NCBIfam" id="TIGR01600">
    <property type="entry name" value="phage_tail_L"/>
    <property type="match status" value="1"/>
</dbReference>
<keyword evidence="3" id="KW-1185">Reference proteome</keyword>
<name>A0A9X4E794_9NEIS</name>
<dbReference type="Proteomes" id="UP001149607">
    <property type="component" value="Chromosome"/>
</dbReference>
<evidence type="ECO:0000313" key="2">
    <source>
        <dbReference type="EMBL" id="WWY03175.1"/>
    </source>
</evidence>
<organism evidence="1">
    <name type="scientific">Neisseria leonii</name>
    <dbReference type="NCBI Taxonomy" id="2995413"/>
    <lineage>
        <taxon>Bacteria</taxon>
        <taxon>Pseudomonadati</taxon>
        <taxon>Pseudomonadota</taxon>
        <taxon>Betaproteobacteria</taxon>
        <taxon>Neisseriales</taxon>
        <taxon>Neisseriaceae</taxon>
        <taxon>Neisseria</taxon>
    </lineage>
</organism>
<sequence>MTETANTLPQLTRRLEQDVLVELWEIDLRAMNGPVVRLCNQKNELEQNIVWRGQVYSGYPLKADGFELTSQGASNRPKLTLANVEGAITAAAESYRNLVGATVIRRLTYARFLDAANFAAGNPHADPNQEAVSIYLVERLESLNSESAVLELSSPAETDNAYIPARIMLAGTCCWHYRGEGCGYTGGAVADRFDVPTEDSLKDECSKTLTGCRARFGATAVLPFGGFPSADKVTV</sequence>
<dbReference type="AlphaFoldDB" id="A0A9X4E794"/>
<dbReference type="InterPro" id="IPR006487">
    <property type="entry name" value="Phage_lambda_L"/>
</dbReference>
<dbReference type="Pfam" id="PF05100">
    <property type="entry name" value="Phage_tail_L"/>
    <property type="match status" value="1"/>
</dbReference>
<dbReference type="GO" id="GO:0046718">
    <property type="term" value="P:symbiont entry into host cell"/>
    <property type="evidence" value="ECO:0007669"/>
    <property type="project" value="InterPro"/>
</dbReference>
<dbReference type="GO" id="GO:0030430">
    <property type="term" value="C:host cell cytoplasm"/>
    <property type="evidence" value="ECO:0007669"/>
    <property type="project" value="InterPro"/>
</dbReference>
<gene>
    <name evidence="1" type="ORF">ORY91_000120</name>
    <name evidence="2" type="ORF">V9W64_10915</name>
</gene>